<reference evidence="2" key="1">
    <citation type="submission" date="2023-04" db="EMBL/GenBank/DDBJ databases">
        <authorList>
            <consortium name="ELIXIR-Norway"/>
        </authorList>
    </citation>
    <scope>NUCLEOTIDE SEQUENCE [LARGE SCALE GENOMIC DNA]</scope>
</reference>
<accession>A0ABN8YTE7</accession>
<dbReference type="EMBL" id="OX459959">
    <property type="protein sequence ID" value="CAI9164867.1"/>
    <property type="molecule type" value="Genomic_DNA"/>
</dbReference>
<name>A0ABN8YTE7_RANTA</name>
<gene>
    <name evidence="2" type="ORF">MRATA1EN1_LOCUS13829</name>
</gene>
<keyword evidence="3" id="KW-1185">Reference proteome</keyword>
<feature type="compositionally biased region" description="Basic and acidic residues" evidence="1">
    <location>
        <begin position="28"/>
        <end position="39"/>
    </location>
</feature>
<feature type="region of interest" description="Disordered" evidence="1">
    <location>
        <begin position="176"/>
        <end position="206"/>
    </location>
</feature>
<dbReference type="Proteomes" id="UP001176941">
    <property type="component" value="Chromosome 23"/>
</dbReference>
<proteinExistence type="predicted"/>
<feature type="region of interest" description="Disordered" evidence="1">
    <location>
        <begin position="22"/>
        <end position="57"/>
    </location>
</feature>
<feature type="compositionally biased region" description="Basic residues" evidence="1">
    <location>
        <begin position="178"/>
        <end position="187"/>
    </location>
</feature>
<evidence type="ECO:0000313" key="2">
    <source>
        <dbReference type="EMBL" id="CAI9164867.1"/>
    </source>
</evidence>
<feature type="non-terminal residue" evidence="2">
    <location>
        <position position="1"/>
    </location>
</feature>
<protein>
    <submittedName>
        <fullName evidence="2">Uncharacterized protein</fullName>
    </submittedName>
</protein>
<organism evidence="2 3">
    <name type="scientific">Rangifer tarandus platyrhynchus</name>
    <name type="common">Svalbard reindeer</name>
    <dbReference type="NCBI Taxonomy" id="3082113"/>
    <lineage>
        <taxon>Eukaryota</taxon>
        <taxon>Metazoa</taxon>
        <taxon>Chordata</taxon>
        <taxon>Craniata</taxon>
        <taxon>Vertebrata</taxon>
        <taxon>Euteleostomi</taxon>
        <taxon>Mammalia</taxon>
        <taxon>Eutheria</taxon>
        <taxon>Laurasiatheria</taxon>
        <taxon>Artiodactyla</taxon>
        <taxon>Ruminantia</taxon>
        <taxon>Pecora</taxon>
        <taxon>Cervidae</taxon>
        <taxon>Odocoileinae</taxon>
        <taxon>Rangifer</taxon>
    </lineage>
</organism>
<evidence type="ECO:0000313" key="3">
    <source>
        <dbReference type="Proteomes" id="UP001176941"/>
    </source>
</evidence>
<evidence type="ECO:0000256" key="1">
    <source>
        <dbReference type="SAM" id="MobiDB-lite"/>
    </source>
</evidence>
<sequence>APIPVPQGLQRVLSFAACVGAGGPSARGDSERPAGREAAEGSGVESPYSRNRGFPSTQSIQGRNTIAISAALELDHLEVLLAALAFRHCRSPLPYQNVIVSQILGSRVASCSPSLLKVLFGIQLIESSISFRFQKRERSRERVSSTRTRFAAVGRALCLPLPRPWLRPERSFPGPRLCGRRRPRARPRGPPGSGAGGGCPPPRVGAGSSGSAPVTCWAPRLLVACVSPSFPLPRLCRLSRRFPAQRPWAAPLPASTLINPTPQDWLEPAAAFSLSLQPRLQFMKHQYAILAEAAYHSLSH</sequence>